<dbReference type="PANTHER" id="PTHR46981:SF1">
    <property type="entry name" value="BIS(5'-ADENOSYL)-TRIPHOSPHATASE"/>
    <property type="match status" value="1"/>
</dbReference>
<dbReference type="Ensembl" id="ENSSSCT00040069816.1">
    <property type="protein sequence ID" value="ENSSSCP00040029753.1"/>
    <property type="gene ID" value="ENSSSCG00040051624.1"/>
</dbReference>
<keyword evidence="1" id="KW-0812">Transmembrane</keyword>
<protein>
    <submittedName>
        <fullName evidence="2">Uncharacterized protein</fullName>
    </submittedName>
</protein>
<name>A0A8D1KEL4_PIG</name>
<evidence type="ECO:0000313" key="2">
    <source>
        <dbReference type="Ensembl" id="ENSSSCP00040029753.1"/>
    </source>
</evidence>
<reference evidence="2" key="1">
    <citation type="submission" date="2025-08" db="UniProtKB">
        <authorList>
            <consortium name="Ensembl"/>
        </authorList>
    </citation>
    <scope>IDENTIFICATION</scope>
</reference>
<sequence>TSLFSKSMIFFSVIFISMCLYTSLTPTILPIKSHPVEVFKDLDPDEVSTLYQLSQRTEGTYSQKIFQGTSLEFDMQISHVHGHHLQISSGQFHKSSKIYDSVALKIFIMLHNH</sequence>
<dbReference type="PANTHER" id="PTHR46981">
    <property type="entry name" value="BIS(5'-ADENOSYL)-TRIPHOSPHATASE"/>
    <property type="match status" value="1"/>
</dbReference>
<organism evidence="2 3">
    <name type="scientific">Sus scrofa</name>
    <name type="common">Pig</name>
    <dbReference type="NCBI Taxonomy" id="9823"/>
    <lineage>
        <taxon>Eukaryota</taxon>
        <taxon>Metazoa</taxon>
        <taxon>Chordata</taxon>
        <taxon>Craniata</taxon>
        <taxon>Vertebrata</taxon>
        <taxon>Euteleostomi</taxon>
        <taxon>Mammalia</taxon>
        <taxon>Eutheria</taxon>
        <taxon>Laurasiatheria</taxon>
        <taxon>Artiodactyla</taxon>
        <taxon>Suina</taxon>
        <taxon>Suidae</taxon>
        <taxon>Sus</taxon>
    </lineage>
</organism>
<dbReference type="InterPro" id="IPR052677">
    <property type="entry name" value="Dinucleoside_ppp_hydrolase"/>
</dbReference>
<accession>A0A8D1KEL4</accession>
<proteinExistence type="predicted"/>
<keyword evidence="1" id="KW-1133">Transmembrane helix</keyword>
<keyword evidence="1" id="KW-0472">Membrane</keyword>
<dbReference type="AlphaFoldDB" id="A0A8D1KEL4"/>
<feature type="transmembrane region" description="Helical" evidence="1">
    <location>
        <begin position="7"/>
        <end position="24"/>
    </location>
</feature>
<evidence type="ECO:0000313" key="3">
    <source>
        <dbReference type="Proteomes" id="UP000694722"/>
    </source>
</evidence>
<dbReference type="Proteomes" id="UP000694722">
    <property type="component" value="Unplaced"/>
</dbReference>
<evidence type="ECO:0000256" key="1">
    <source>
        <dbReference type="SAM" id="Phobius"/>
    </source>
</evidence>